<dbReference type="Gene3D" id="3.30.450.20">
    <property type="entry name" value="PAS domain"/>
    <property type="match status" value="1"/>
</dbReference>
<evidence type="ECO:0000313" key="10">
    <source>
        <dbReference type="EMBL" id="KAB1640999.1"/>
    </source>
</evidence>
<dbReference type="PANTHER" id="PTHR43047:SF72">
    <property type="entry name" value="OSMOSENSING HISTIDINE PROTEIN KINASE SLN1"/>
    <property type="match status" value="1"/>
</dbReference>
<dbReference type="OrthoDB" id="9757990at2"/>
<evidence type="ECO:0000313" key="11">
    <source>
        <dbReference type="Proteomes" id="UP000433493"/>
    </source>
</evidence>
<evidence type="ECO:0000256" key="7">
    <source>
        <dbReference type="ARBA" id="ARBA00023012"/>
    </source>
</evidence>
<dbReference type="SUPFAM" id="SSF55785">
    <property type="entry name" value="PYP-like sensor domain (PAS domain)"/>
    <property type="match status" value="1"/>
</dbReference>
<dbReference type="EMBL" id="WBKB01000011">
    <property type="protein sequence ID" value="KAB1640999.1"/>
    <property type="molecule type" value="Genomic_DNA"/>
</dbReference>
<keyword evidence="8" id="KW-0812">Transmembrane</keyword>
<dbReference type="InterPro" id="IPR035965">
    <property type="entry name" value="PAS-like_dom_sf"/>
</dbReference>
<dbReference type="InterPro" id="IPR005467">
    <property type="entry name" value="His_kinase_dom"/>
</dbReference>
<protein>
    <recommendedName>
        <fullName evidence="3">histidine kinase</fullName>
        <ecNumber evidence="3">2.7.13.3</ecNumber>
    </recommendedName>
</protein>
<feature type="transmembrane region" description="Helical" evidence="8">
    <location>
        <begin position="131"/>
        <end position="153"/>
    </location>
</feature>
<feature type="domain" description="Histidine kinase" evidence="9">
    <location>
        <begin position="312"/>
        <end position="526"/>
    </location>
</feature>
<dbReference type="PROSITE" id="PS50109">
    <property type="entry name" value="HIS_KIN"/>
    <property type="match status" value="1"/>
</dbReference>
<reference evidence="10 11" key="1">
    <citation type="submission" date="2019-09" db="EMBL/GenBank/DDBJ databases">
        <title>Phylogeny of genus Pseudoclavibacter and closely related genus.</title>
        <authorList>
            <person name="Li Y."/>
        </authorList>
    </citation>
    <scope>NUCLEOTIDE SEQUENCE [LARGE SCALE GENOMIC DNA]</scope>
    <source>
        <strain evidence="10 11">KCTC 13959</strain>
    </source>
</reference>
<accession>A0A7J5B7Y3</accession>
<evidence type="ECO:0000256" key="2">
    <source>
        <dbReference type="ARBA" id="ARBA00004236"/>
    </source>
</evidence>
<evidence type="ECO:0000256" key="1">
    <source>
        <dbReference type="ARBA" id="ARBA00000085"/>
    </source>
</evidence>
<feature type="transmembrane region" description="Helical" evidence="8">
    <location>
        <begin position="107"/>
        <end position="125"/>
    </location>
</feature>
<dbReference type="InterPro" id="IPR036097">
    <property type="entry name" value="HisK_dim/P_sf"/>
</dbReference>
<dbReference type="InterPro" id="IPR003594">
    <property type="entry name" value="HATPase_dom"/>
</dbReference>
<dbReference type="PANTHER" id="PTHR43047">
    <property type="entry name" value="TWO-COMPONENT HISTIDINE PROTEIN KINASE"/>
    <property type="match status" value="1"/>
</dbReference>
<keyword evidence="7" id="KW-0902">Two-component regulatory system</keyword>
<dbReference type="Pfam" id="PF02518">
    <property type="entry name" value="HATPase_c"/>
    <property type="match status" value="1"/>
</dbReference>
<dbReference type="InterPro" id="IPR000014">
    <property type="entry name" value="PAS"/>
</dbReference>
<keyword evidence="8" id="KW-1133">Transmembrane helix</keyword>
<keyword evidence="4" id="KW-0597">Phosphoprotein</keyword>
<dbReference type="Gene3D" id="3.30.565.10">
    <property type="entry name" value="Histidine kinase-like ATPase, C-terminal domain"/>
    <property type="match status" value="1"/>
</dbReference>
<proteinExistence type="predicted"/>
<dbReference type="Pfam" id="PF08448">
    <property type="entry name" value="PAS_4"/>
    <property type="match status" value="1"/>
</dbReference>
<evidence type="ECO:0000259" key="9">
    <source>
        <dbReference type="PROSITE" id="PS50109"/>
    </source>
</evidence>
<dbReference type="NCBIfam" id="TIGR00229">
    <property type="entry name" value="sensory_box"/>
    <property type="match status" value="1"/>
</dbReference>
<feature type="transmembrane region" description="Helical" evidence="8">
    <location>
        <begin position="35"/>
        <end position="55"/>
    </location>
</feature>
<evidence type="ECO:0000256" key="3">
    <source>
        <dbReference type="ARBA" id="ARBA00012438"/>
    </source>
</evidence>
<keyword evidence="8" id="KW-0472">Membrane</keyword>
<comment type="subcellular location">
    <subcellularLocation>
        <location evidence="2">Cell membrane</location>
    </subcellularLocation>
</comment>
<dbReference type="SUPFAM" id="SSF47384">
    <property type="entry name" value="Homodimeric domain of signal transducing histidine kinase"/>
    <property type="match status" value="1"/>
</dbReference>
<dbReference type="SMART" id="SM00387">
    <property type="entry name" value="HATPase_c"/>
    <property type="match status" value="1"/>
</dbReference>
<evidence type="ECO:0000256" key="4">
    <source>
        <dbReference type="ARBA" id="ARBA00022553"/>
    </source>
</evidence>
<gene>
    <name evidence="10" type="ORF">F8O05_13900</name>
</gene>
<keyword evidence="5" id="KW-0808">Transferase</keyword>
<dbReference type="Proteomes" id="UP000433493">
    <property type="component" value="Unassembled WGS sequence"/>
</dbReference>
<comment type="catalytic activity">
    <reaction evidence="1">
        <text>ATP + protein L-histidine = ADP + protein N-phospho-L-histidine.</text>
        <dbReference type="EC" id="2.7.13.3"/>
    </reaction>
</comment>
<dbReference type="InterPro" id="IPR003661">
    <property type="entry name" value="HisK_dim/P_dom"/>
</dbReference>
<name>A0A7J5B7Y3_9MICO</name>
<dbReference type="EC" id="2.7.13.3" evidence="3"/>
<dbReference type="FunFam" id="3.30.565.10:FF:000006">
    <property type="entry name" value="Sensor histidine kinase WalK"/>
    <property type="match status" value="1"/>
</dbReference>
<comment type="caution">
    <text evidence="10">The sequence shown here is derived from an EMBL/GenBank/DDBJ whole genome shotgun (WGS) entry which is preliminary data.</text>
</comment>
<dbReference type="SUPFAM" id="SSF55874">
    <property type="entry name" value="ATPase domain of HSP90 chaperone/DNA topoisomerase II/histidine kinase"/>
    <property type="match status" value="1"/>
</dbReference>
<feature type="transmembrane region" description="Helical" evidence="8">
    <location>
        <begin position="12"/>
        <end position="29"/>
    </location>
</feature>
<keyword evidence="6" id="KW-0418">Kinase</keyword>
<evidence type="ECO:0000256" key="8">
    <source>
        <dbReference type="SAM" id="Phobius"/>
    </source>
</evidence>
<dbReference type="Gene3D" id="1.10.287.130">
    <property type="match status" value="1"/>
</dbReference>
<dbReference type="CDD" id="cd00082">
    <property type="entry name" value="HisKA"/>
    <property type="match status" value="1"/>
</dbReference>
<evidence type="ECO:0000256" key="6">
    <source>
        <dbReference type="ARBA" id="ARBA00022777"/>
    </source>
</evidence>
<dbReference type="InterPro" id="IPR004358">
    <property type="entry name" value="Sig_transdc_His_kin-like_C"/>
</dbReference>
<sequence length="532" mass="58355">MVRTMSVWRWQLIFAGSILAITVMVLGLRPEVFAAPTYLAGLVTILAATITVLALPWEYLSARLVFAVPLVDALAIGLMTNVPDIRFGMLWVFPVVWVAMYYSMRHVLVILALVTACLIQFGHQTRDPSDMLLRALVVSLTLCFLGATVNIGARRARASRRLLRRQAEQIGSAAERAKAHRQRVTQIIDSLDIALVAVTDCGTIIEMNDAYRRLYGRDHKGTSLSSTVVEYDDWQGEPLAPEQRPLARAARGETLKDERIWLFDAEGQWHALEVSTEPMASVTGDAHTTLLIMNDITAALAAAEERRTVATIVTHELRNPLTAILGHVDLLLEQEDLPEPTAKKLEIIASAAERMQRLVSATLDQTRSEAQLLSEPVDLRQLSESSIASFLPTAEQQGLSLDIEGADTLPIYGDAFRLRQVFDNLLSNAVKYTPEGGHIAVRLGASAEGEAEVTIADTGTGIAPADVDRIFQRYYRSQDALDSGIPGTGLGMNIVREIVTAHEGTLEIKSDLGEGTCITLRFPRQPITKETA</sequence>
<feature type="transmembrane region" description="Helical" evidence="8">
    <location>
        <begin position="62"/>
        <end position="79"/>
    </location>
</feature>
<dbReference type="InterPro" id="IPR013656">
    <property type="entry name" value="PAS_4"/>
</dbReference>
<organism evidence="10 11">
    <name type="scientific">Gulosibacter chungangensis</name>
    <dbReference type="NCBI Taxonomy" id="979746"/>
    <lineage>
        <taxon>Bacteria</taxon>
        <taxon>Bacillati</taxon>
        <taxon>Actinomycetota</taxon>
        <taxon>Actinomycetes</taxon>
        <taxon>Micrococcales</taxon>
        <taxon>Microbacteriaceae</taxon>
        <taxon>Gulosibacter</taxon>
    </lineage>
</organism>
<dbReference type="GO" id="GO:0000155">
    <property type="term" value="F:phosphorelay sensor kinase activity"/>
    <property type="evidence" value="ECO:0007669"/>
    <property type="project" value="InterPro"/>
</dbReference>
<dbReference type="PRINTS" id="PR00344">
    <property type="entry name" value="BCTRLSENSOR"/>
</dbReference>
<dbReference type="InterPro" id="IPR036890">
    <property type="entry name" value="HATPase_C_sf"/>
</dbReference>
<evidence type="ECO:0000256" key="5">
    <source>
        <dbReference type="ARBA" id="ARBA00022679"/>
    </source>
</evidence>
<dbReference type="GO" id="GO:0009927">
    <property type="term" value="F:histidine phosphotransfer kinase activity"/>
    <property type="evidence" value="ECO:0007669"/>
    <property type="project" value="TreeGrafter"/>
</dbReference>
<dbReference type="SMART" id="SM00388">
    <property type="entry name" value="HisKA"/>
    <property type="match status" value="1"/>
</dbReference>
<dbReference type="GO" id="GO:0005886">
    <property type="term" value="C:plasma membrane"/>
    <property type="evidence" value="ECO:0007669"/>
    <property type="project" value="UniProtKB-SubCell"/>
</dbReference>
<dbReference type="AlphaFoldDB" id="A0A7J5B7Y3"/>
<keyword evidence="11" id="KW-1185">Reference proteome</keyword>
<dbReference type="Pfam" id="PF00512">
    <property type="entry name" value="HisKA"/>
    <property type="match status" value="1"/>
</dbReference>